<reference evidence="4" key="1">
    <citation type="journal article" date="2021" name="PeerJ">
        <title>Extensive microbial diversity within the chicken gut microbiome revealed by metagenomics and culture.</title>
        <authorList>
            <person name="Gilroy R."/>
            <person name="Ravi A."/>
            <person name="Getino M."/>
            <person name="Pursley I."/>
            <person name="Horton D.L."/>
            <person name="Alikhan N.F."/>
            <person name="Baker D."/>
            <person name="Gharbi K."/>
            <person name="Hall N."/>
            <person name="Watson M."/>
            <person name="Adriaenssens E.M."/>
            <person name="Foster-Nyarko E."/>
            <person name="Jarju S."/>
            <person name="Secka A."/>
            <person name="Antonio M."/>
            <person name="Oren A."/>
            <person name="Chaudhuri R.R."/>
            <person name="La Ragione R."/>
            <person name="Hildebrand F."/>
            <person name="Pallen M.J."/>
        </authorList>
    </citation>
    <scope>NUCLEOTIDE SEQUENCE</scope>
    <source>
        <strain evidence="4">CHK186-1790</strain>
    </source>
</reference>
<reference evidence="4" key="2">
    <citation type="submission" date="2021-04" db="EMBL/GenBank/DDBJ databases">
        <authorList>
            <person name="Gilroy R."/>
        </authorList>
    </citation>
    <scope>NUCLEOTIDE SEQUENCE</scope>
    <source>
        <strain evidence="4">CHK186-1790</strain>
    </source>
</reference>
<dbReference type="EC" id="2.3.1.-" evidence="4"/>
<evidence type="ECO:0000313" key="4">
    <source>
        <dbReference type="EMBL" id="HJC40343.1"/>
    </source>
</evidence>
<dbReference type="InterPro" id="IPR000182">
    <property type="entry name" value="GNAT_dom"/>
</dbReference>
<keyword evidence="2 4" id="KW-0012">Acyltransferase</keyword>
<organism evidence="4 5">
    <name type="scientific">Candidatus Intestinimonas pullistercoris</name>
    <dbReference type="NCBI Taxonomy" id="2838623"/>
    <lineage>
        <taxon>Bacteria</taxon>
        <taxon>Bacillati</taxon>
        <taxon>Bacillota</taxon>
        <taxon>Clostridia</taxon>
        <taxon>Eubacteriales</taxon>
        <taxon>Intestinimonas</taxon>
    </lineage>
</organism>
<evidence type="ECO:0000313" key="5">
    <source>
        <dbReference type="Proteomes" id="UP000823882"/>
    </source>
</evidence>
<comment type="caution">
    <text evidence="4">The sequence shown here is derived from an EMBL/GenBank/DDBJ whole genome shotgun (WGS) entry which is preliminary data.</text>
</comment>
<dbReference type="SUPFAM" id="SSF55729">
    <property type="entry name" value="Acyl-CoA N-acyltransferases (Nat)"/>
    <property type="match status" value="1"/>
</dbReference>
<dbReference type="PANTHER" id="PTHR43877:SF2">
    <property type="entry name" value="AMINOALKYLPHOSPHONATE N-ACETYLTRANSFERASE-RELATED"/>
    <property type="match status" value="1"/>
</dbReference>
<evidence type="ECO:0000256" key="1">
    <source>
        <dbReference type="ARBA" id="ARBA00022679"/>
    </source>
</evidence>
<dbReference type="InterPro" id="IPR016181">
    <property type="entry name" value="Acyl_CoA_acyltransferase"/>
</dbReference>
<dbReference type="Gene3D" id="3.40.630.30">
    <property type="match status" value="1"/>
</dbReference>
<protein>
    <submittedName>
        <fullName evidence="4">GNAT family N-acetyltransferase</fullName>
        <ecNumber evidence="4">2.3.1.-</ecNumber>
    </submittedName>
</protein>
<accession>A0A9D2NZJ0</accession>
<gene>
    <name evidence="4" type="ORF">H9701_02160</name>
</gene>
<evidence type="ECO:0000256" key="2">
    <source>
        <dbReference type="ARBA" id="ARBA00023315"/>
    </source>
</evidence>
<sequence length="148" mass="16299">MHIRPFQTADLEAVLDLWLSANLSAHPFVPAAYWTSHRAEVGEQLPQAEVWVCCGADGSLLGFAGLTGTYLAGLFVAEGARSQGVGAALLDHLKARHSRLTLQVYQENHRAVRFYQREGFRLQAEGTDPDTGALEYTLFWEASLPGRD</sequence>
<dbReference type="GO" id="GO:0016747">
    <property type="term" value="F:acyltransferase activity, transferring groups other than amino-acyl groups"/>
    <property type="evidence" value="ECO:0007669"/>
    <property type="project" value="InterPro"/>
</dbReference>
<dbReference type="InterPro" id="IPR050832">
    <property type="entry name" value="Bact_Acetyltransf"/>
</dbReference>
<dbReference type="AlphaFoldDB" id="A0A9D2NZJ0"/>
<feature type="domain" description="N-acetyltransferase" evidence="3">
    <location>
        <begin position="1"/>
        <end position="141"/>
    </location>
</feature>
<dbReference type="Proteomes" id="UP000823882">
    <property type="component" value="Unassembled WGS sequence"/>
</dbReference>
<dbReference type="PROSITE" id="PS51186">
    <property type="entry name" value="GNAT"/>
    <property type="match status" value="1"/>
</dbReference>
<dbReference type="PANTHER" id="PTHR43877">
    <property type="entry name" value="AMINOALKYLPHOSPHONATE N-ACETYLTRANSFERASE-RELATED-RELATED"/>
    <property type="match status" value="1"/>
</dbReference>
<keyword evidence="1 4" id="KW-0808">Transferase</keyword>
<dbReference type="Pfam" id="PF00583">
    <property type="entry name" value="Acetyltransf_1"/>
    <property type="match status" value="1"/>
</dbReference>
<proteinExistence type="predicted"/>
<evidence type="ECO:0000259" key="3">
    <source>
        <dbReference type="PROSITE" id="PS51186"/>
    </source>
</evidence>
<dbReference type="CDD" id="cd04301">
    <property type="entry name" value="NAT_SF"/>
    <property type="match status" value="1"/>
</dbReference>
<dbReference type="EMBL" id="DWWJ01000040">
    <property type="protein sequence ID" value="HJC40343.1"/>
    <property type="molecule type" value="Genomic_DNA"/>
</dbReference>
<name>A0A9D2NZJ0_9FIRM</name>